<reference evidence="1" key="2">
    <citation type="submission" date="2012-06" db="EMBL/GenBank/DDBJ databases">
        <title>Annotation of the Genome Sequence of Fusarium oxysporum Fo47.</title>
        <authorList>
            <consortium name="The Broad Institute Genomics Platform"/>
            <person name="Ma L.-J."/>
            <person name="Corby-Kistler H."/>
            <person name="Broz K."/>
            <person name="Gale L.R."/>
            <person name="Jonkers W."/>
            <person name="O'Donnell K."/>
            <person name="Ploetz R."/>
            <person name="Steinberg C."/>
            <person name="Schwartz D.C."/>
            <person name="VanEtten H."/>
            <person name="Zhou S."/>
            <person name="Young S.K."/>
            <person name="Zeng Q."/>
            <person name="Gargeya S."/>
            <person name="Fitzgerald M."/>
            <person name="Abouelleil A."/>
            <person name="Alvarado L."/>
            <person name="Chapman S.B."/>
            <person name="Gainer-Dewar J."/>
            <person name="Goldberg J."/>
            <person name="Griggs A."/>
            <person name="Gujja S."/>
            <person name="Hansen M."/>
            <person name="Howarth C."/>
            <person name="Imamovic A."/>
            <person name="Ireland A."/>
            <person name="Larimer J."/>
            <person name="McCowan C."/>
            <person name="Murphy C."/>
            <person name="Pearson M."/>
            <person name="Poon T.W."/>
            <person name="Priest M."/>
            <person name="Roberts A."/>
            <person name="Saif S."/>
            <person name="Shea T."/>
            <person name="Sykes S."/>
            <person name="Wortman J."/>
            <person name="Nusbaum C."/>
            <person name="Birren B."/>
        </authorList>
    </citation>
    <scope>NUCLEOTIDE SEQUENCE</scope>
    <source>
        <strain evidence="1">Fo47</strain>
    </source>
</reference>
<dbReference type="AlphaFoldDB" id="W9JG07"/>
<dbReference type="Proteomes" id="UP000030766">
    <property type="component" value="Unassembled WGS sequence"/>
</dbReference>
<sequence length="32" mass="3587">MPDGYNISRAGQKTFCYITQTTPTPEIKAQEP</sequence>
<accession>W9JG07</accession>
<dbReference type="HOGENOM" id="CLU_3392368_0_0_1"/>
<name>W9JG07_FUSOX</name>
<proteinExistence type="predicted"/>
<organism evidence="1">
    <name type="scientific">Fusarium oxysporum Fo47</name>
    <dbReference type="NCBI Taxonomy" id="660027"/>
    <lineage>
        <taxon>Eukaryota</taxon>
        <taxon>Fungi</taxon>
        <taxon>Dikarya</taxon>
        <taxon>Ascomycota</taxon>
        <taxon>Pezizomycotina</taxon>
        <taxon>Sordariomycetes</taxon>
        <taxon>Hypocreomycetidae</taxon>
        <taxon>Hypocreales</taxon>
        <taxon>Nectriaceae</taxon>
        <taxon>Fusarium</taxon>
        <taxon>Fusarium oxysporum species complex</taxon>
    </lineage>
</organism>
<reference evidence="1" key="1">
    <citation type="submission" date="2011-06" db="EMBL/GenBank/DDBJ databases">
        <title>The Genome Sequence of Fusarium oxysporum Fo47.</title>
        <authorList>
            <consortium name="The Broad Institute Genome Sequencing Platform"/>
            <person name="Ma L.-J."/>
            <person name="Gale L.R."/>
            <person name="Schwartz D.C."/>
            <person name="Zhou S."/>
            <person name="Corby-Kistler H."/>
            <person name="Young S.K."/>
            <person name="Zeng Q."/>
            <person name="Gargeya S."/>
            <person name="Fitzgerald M."/>
            <person name="Haas B."/>
            <person name="Abouelleil A."/>
            <person name="Alvarado L."/>
            <person name="Arachchi H.M."/>
            <person name="Berlin A."/>
            <person name="Brown A."/>
            <person name="Chapman S.B."/>
            <person name="Chen Z."/>
            <person name="Dunbar C."/>
            <person name="Freedman E."/>
            <person name="Gearin G."/>
            <person name="Gellesch M."/>
            <person name="Goldberg J."/>
            <person name="Griggs A."/>
            <person name="Gujja S."/>
            <person name="Heiman D."/>
            <person name="Howarth C."/>
            <person name="Larson L."/>
            <person name="Lui A."/>
            <person name="MacDonald P.J.P."/>
            <person name="Mehta T."/>
            <person name="Montmayeur A."/>
            <person name="Murphy C."/>
            <person name="Neiman D."/>
            <person name="Pearson M."/>
            <person name="Priest M."/>
            <person name="Roberts A."/>
            <person name="Saif S."/>
            <person name="Shea T."/>
            <person name="Shenoy N."/>
            <person name="Sisk P."/>
            <person name="Stolte C."/>
            <person name="Sykes S."/>
            <person name="Wortman J."/>
            <person name="Nusbaum C."/>
            <person name="Birren B."/>
        </authorList>
    </citation>
    <scope>NUCLEOTIDE SEQUENCE [LARGE SCALE GENOMIC DNA]</scope>
    <source>
        <strain evidence="1">Fo47</strain>
    </source>
</reference>
<evidence type="ECO:0000313" key="1">
    <source>
        <dbReference type="EMBL" id="EWZ28615.1"/>
    </source>
</evidence>
<dbReference type="VEuPathDB" id="FungiDB:FOZG_17723"/>
<gene>
    <name evidence="1" type="ORF">FOZG_17723</name>
</gene>
<dbReference type="EMBL" id="JH717921">
    <property type="protein sequence ID" value="EWZ28615.1"/>
    <property type="molecule type" value="Genomic_DNA"/>
</dbReference>
<protein>
    <submittedName>
        <fullName evidence="1">Uncharacterized protein</fullName>
    </submittedName>
</protein>